<feature type="transmembrane region" description="Helical" evidence="1">
    <location>
        <begin position="164"/>
        <end position="190"/>
    </location>
</feature>
<sequence length="193" mass="22051">MDSRIYDAPEADLSNEALGGTEFYVVSNTKFLVLYFGTFGIYSIYWFYRHWKEYKRASGESMLPVMRAIFSVIFVYPLFLTIRIRLEETQKRYKWRPKLMAVIYIVATLLSFLSERLSSVSAELIVLDFVSLVMMPAIALPLLSAQKAANVACGDIKGKSNKKLTLLNFIWLLVGAMFWGLFTLGAYMIFSGI</sequence>
<evidence type="ECO:0000313" key="4">
    <source>
        <dbReference type="Proteomes" id="UP001569414"/>
    </source>
</evidence>
<dbReference type="RefSeq" id="WP_371842832.1">
    <property type="nucleotide sequence ID" value="NZ_JBGMEL010000004.1"/>
</dbReference>
<evidence type="ECO:0000256" key="1">
    <source>
        <dbReference type="SAM" id="Phobius"/>
    </source>
</evidence>
<protein>
    <submittedName>
        <fullName evidence="3">DUF4234 domain-containing protein</fullName>
    </submittedName>
</protein>
<dbReference type="InterPro" id="IPR025328">
    <property type="entry name" value="DUF4234"/>
</dbReference>
<keyword evidence="4" id="KW-1185">Reference proteome</keyword>
<gene>
    <name evidence="3" type="ORF">ACCI51_05125</name>
</gene>
<dbReference type="EMBL" id="JBGMEL010000004">
    <property type="protein sequence ID" value="MFA0789919.1"/>
    <property type="molecule type" value="Genomic_DNA"/>
</dbReference>
<keyword evidence="1" id="KW-1133">Transmembrane helix</keyword>
<dbReference type="Pfam" id="PF14018">
    <property type="entry name" value="DUF4234"/>
    <property type="match status" value="1"/>
</dbReference>
<reference evidence="3 4" key="1">
    <citation type="submission" date="2024-08" db="EMBL/GenBank/DDBJ databases">
        <authorList>
            <person name="Ishaq N."/>
        </authorList>
    </citation>
    <scope>NUCLEOTIDE SEQUENCE [LARGE SCALE GENOMIC DNA]</scope>
    <source>
        <strain evidence="3 4">JCM 30400</strain>
    </source>
</reference>
<comment type="caution">
    <text evidence="3">The sequence shown here is derived from an EMBL/GenBank/DDBJ whole genome shotgun (WGS) entry which is preliminary data.</text>
</comment>
<evidence type="ECO:0000313" key="3">
    <source>
        <dbReference type="EMBL" id="MFA0789919.1"/>
    </source>
</evidence>
<organism evidence="3 4">
    <name type="scientific">Microbulbifer echini</name>
    <dbReference type="NCBI Taxonomy" id="1529067"/>
    <lineage>
        <taxon>Bacteria</taxon>
        <taxon>Pseudomonadati</taxon>
        <taxon>Pseudomonadota</taxon>
        <taxon>Gammaproteobacteria</taxon>
        <taxon>Cellvibrionales</taxon>
        <taxon>Microbulbiferaceae</taxon>
        <taxon>Microbulbifer</taxon>
    </lineage>
</organism>
<name>A0ABV4NLL5_9GAMM</name>
<feature type="transmembrane region" description="Helical" evidence="1">
    <location>
        <begin position="68"/>
        <end position="86"/>
    </location>
</feature>
<proteinExistence type="predicted"/>
<keyword evidence="1" id="KW-0812">Transmembrane</keyword>
<keyword evidence="1" id="KW-0472">Membrane</keyword>
<feature type="domain" description="DUF4234" evidence="2">
    <location>
        <begin position="31"/>
        <end position="84"/>
    </location>
</feature>
<evidence type="ECO:0000259" key="2">
    <source>
        <dbReference type="Pfam" id="PF14018"/>
    </source>
</evidence>
<feature type="transmembrane region" description="Helical" evidence="1">
    <location>
        <begin position="120"/>
        <end position="143"/>
    </location>
</feature>
<feature type="transmembrane region" description="Helical" evidence="1">
    <location>
        <begin position="31"/>
        <end position="48"/>
    </location>
</feature>
<feature type="transmembrane region" description="Helical" evidence="1">
    <location>
        <begin position="98"/>
        <end position="114"/>
    </location>
</feature>
<dbReference type="Proteomes" id="UP001569414">
    <property type="component" value="Unassembled WGS sequence"/>
</dbReference>
<accession>A0ABV4NLL5</accession>